<protein>
    <submittedName>
        <fullName evidence="8">AEC family transporter</fullName>
    </submittedName>
</protein>
<evidence type="ECO:0000256" key="3">
    <source>
        <dbReference type="ARBA" id="ARBA00022475"/>
    </source>
</evidence>
<dbReference type="EMBL" id="JAHLQI010000010">
    <property type="protein sequence ID" value="MBU5491496.1"/>
    <property type="molecule type" value="Genomic_DNA"/>
</dbReference>
<dbReference type="InterPro" id="IPR004776">
    <property type="entry name" value="Mem_transp_PIN-like"/>
</dbReference>
<feature type="transmembrane region" description="Helical" evidence="7">
    <location>
        <begin position="286"/>
        <end position="309"/>
    </location>
</feature>
<organism evidence="8 9">
    <name type="scientific">Butyricicoccus intestinisimiae</name>
    <dbReference type="NCBI Taxonomy" id="2841509"/>
    <lineage>
        <taxon>Bacteria</taxon>
        <taxon>Bacillati</taxon>
        <taxon>Bacillota</taxon>
        <taxon>Clostridia</taxon>
        <taxon>Eubacteriales</taxon>
        <taxon>Butyricicoccaceae</taxon>
        <taxon>Butyricicoccus</taxon>
    </lineage>
</organism>
<keyword evidence="3" id="KW-1003">Cell membrane</keyword>
<comment type="caution">
    <text evidence="8">The sequence shown here is derived from an EMBL/GenBank/DDBJ whole genome shotgun (WGS) entry which is preliminary data.</text>
</comment>
<feature type="transmembrane region" description="Helical" evidence="7">
    <location>
        <begin position="254"/>
        <end position="274"/>
    </location>
</feature>
<gene>
    <name evidence="8" type="ORF">KQI75_12875</name>
</gene>
<evidence type="ECO:0000313" key="9">
    <source>
        <dbReference type="Proteomes" id="UP000783588"/>
    </source>
</evidence>
<dbReference type="PANTHER" id="PTHR36838:SF1">
    <property type="entry name" value="SLR1864 PROTEIN"/>
    <property type="match status" value="1"/>
</dbReference>
<comment type="subcellular location">
    <subcellularLocation>
        <location evidence="1">Membrane</location>
        <topology evidence="1">Multi-pass membrane protein</topology>
    </subcellularLocation>
</comment>
<evidence type="ECO:0000256" key="2">
    <source>
        <dbReference type="ARBA" id="ARBA00022448"/>
    </source>
</evidence>
<feature type="transmembrane region" description="Helical" evidence="7">
    <location>
        <begin position="37"/>
        <end position="55"/>
    </location>
</feature>
<evidence type="ECO:0000313" key="8">
    <source>
        <dbReference type="EMBL" id="MBU5491496.1"/>
    </source>
</evidence>
<evidence type="ECO:0000256" key="5">
    <source>
        <dbReference type="ARBA" id="ARBA00022989"/>
    </source>
</evidence>
<reference evidence="8 9" key="1">
    <citation type="submission" date="2021-06" db="EMBL/GenBank/DDBJ databases">
        <authorList>
            <person name="Sun Q."/>
            <person name="Li D."/>
        </authorList>
    </citation>
    <scope>NUCLEOTIDE SEQUENCE [LARGE SCALE GENOMIC DNA]</scope>
    <source>
        <strain evidence="8 9">MSJd-7</strain>
    </source>
</reference>
<accession>A0ABS6EUX1</accession>
<keyword evidence="5 7" id="KW-1133">Transmembrane helix</keyword>
<keyword evidence="9" id="KW-1185">Reference proteome</keyword>
<feature type="transmembrane region" description="Helical" evidence="7">
    <location>
        <begin position="100"/>
        <end position="117"/>
    </location>
</feature>
<evidence type="ECO:0000256" key="1">
    <source>
        <dbReference type="ARBA" id="ARBA00004141"/>
    </source>
</evidence>
<keyword evidence="2" id="KW-0813">Transport</keyword>
<evidence type="ECO:0000256" key="7">
    <source>
        <dbReference type="SAM" id="Phobius"/>
    </source>
</evidence>
<evidence type="ECO:0000256" key="6">
    <source>
        <dbReference type="ARBA" id="ARBA00023136"/>
    </source>
</evidence>
<keyword evidence="4 7" id="KW-0812">Transmembrane</keyword>
<dbReference type="Proteomes" id="UP000783588">
    <property type="component" value="Unassembled WGS sequence"/>
</dbReference>
<name>A0ABS6EUX1_9FIRM</name>
<feature type="transmembrane region" description="Helical" evidence="7">
    <location>
        <begin position="123"/>
        <end position="140"/>
    </location>
</feature>
<feature type="transmembrane region" description="Helical" evidence="7">
    <location>
        <begin position="67"/>
        <end position="88"/>
    </location>
</feature>
<feature type="transmembrane region" description="Helical" evidence="7">
    <location>
        <begin position="161"/>
        <end position="181"/>
    </location>
</feature>
<feature type="transmembrane region" description="Helical" evidence="7">
    <location>
        <begin position="6"/>
        <end position="25"/>
    </location>
</feature>
<feature type="transmembrane region" description="Helical" evidence="7">
    <location>
        <begin position="223"/>
        <end position="242"/>
    </location>
</feature>
<sequence length="310" mass="34392">MQISLILMEEIAKLFLIMFMGYALVKTKLLRVQDSKVVSVILVYLVIPCMIVHAFQIDDSPQVRTGLLFAFAAAAAVHVLFLLFTAILRKPCRLSTIEQLTVIYTNAGILVVPLIQALLEQQYVVYSCGFLVVQLVLIWTHCRSKLTADNGIQWKKILWNINVISIFIGAVLFLCHITLPSVIDDTIQMTGDMVGPMGMLLAGMVIADIPLKQVFTAWGNYKTVLLRLLVYPLLLLVLFRVMHVTGMVADGKNILLTVFLACITPACATVTSMAQLYDKDAAKSSVLYVLTTICSIVTMPIMIGLYCAWL</sequence>
<evidence type="ECO:0000256" key="4">
    <source>
        <dbReference type="ARBA" id="ARBA00022692"/>
    </source>
</evidence>
<dbReference type="RefSeq" id="WP_216471241.1">
    <property type="nucleotide sequence ID" value="NZ_JAHLQI010000010.1"/>
</dbReference>
<dbReference type="PANTHER" id="PTHR36838">
    <property type="entry name" value="AUXIN EFFLUX CARRIER FAMILY PROTEIN"/>
    <property type="match status" value="1"/>
</dbReference>
<proteinExistence type="predicted"/>
<dbReference type="Pfam" id="PF03547">
    <property type="entry name" value="Mem_trans"/>
    <property type="match status" value="2"/>
</dbReference>
<keyword evidence="6 7" id="KW-0472">Membrane</keyword>